<reference evidence="6 7" key="1">
    <citation type="journal article" date="2018" name="J. Microbiol.">
        <title>Baekduia soli gen. nov., sp. nov., a novel bacterium isolated from the soil of Baekdu Mountain and proposal of a novel family name, Baekduiaceae fam. nov.</title>
        <authorList>
            <person name="An D.S."/>
            <person name="Siddiqi M.Z."/>
            <person name="Kim K.H."/>
            <person name="Yu H.S."/>
            <person name="Im W.T."/>
        </authorList>
    </citation>
    <scope>NUCLEOTIDE SEQUENCE [LARGE SCALE GENOMIC DNA]</scope>
    <source>
        <strain evidence="6 7">BR7-21</strain>
    </source>
</reference>
<organism evidence="6 7">
    <name type="scientific">Baekduia soli</name>
    <dbReference type="NCBI Taxonomy" id="496014"/>
    <lineage>
        <taxon>Bacteria</taxon>
        <taxon>Bacillati</taxon>
        <taxon>Actinomycetota</taxon>
        <taxon>Thermoleophilia</taxon>
        <taxon>Solirubrobacterales</taxon>
        <taxon>Baekduiaceae</taxon>
        <taxon>Baekduia</taxon>
    </lineage>
</organism>
<evidence type="ECO:0000256" key="1">
    <source>
        <dbReference type="ARBA" id="ARBA00022723"/>
    </source>
</evidence>
<gene>
    <name evidence="6" type="ORF">FSW04_08095</name>
</gene>
<dbReference type="InterPro" id="IPR020843">
    <property type="entry name" value="ER"/>
</dbReference>
<dbReference type="InterPro" id="IPR002328">
    <property type="entry name" value="ADH_Zn_CS"/>
</dbReference>
<dbReference type="InterPro" id="IPR011032">
    <property type="entry name" value="GroES-like_sf"/>
</dbReference>
<dbReference type="AlphaFoldDB" id="A0A5B8U3P1"/>
<dbReference type="Gene3D" id="3.40.50.720">
    <property type="entry name" value="NAD(P)-binding Rossmann-like Domain"/>
    <property type="match status" value="1"/>
</dbReference>
<evidence type="ECO:0000313" key="6">
    <source>
        <dbReference type="EMBL" id="QEC47541.1"/>
    </source>
</evidence>
<sequence>MRALVTSAPRTMELREVDAVAEPGPGEVLLGIDAVGICGSDFGLYKGTHPYAQFPQVQGHEFCGTVRALGPGCEGTHAVGTRVAVEPLLPCGHCYPCSVGRGNCCMELRILGVHTPGGLQDELVVPERLLHDADGLDAPAAAFAEPMSIALQGLVRAQVVEGDTVLVLGAGPIGQAAIIAARALGARAAASDLVPERLERATAVGAELVFDAAGDVPDALGEWTHGVGPTVVVDATGAPVAIRRAVDLVSFAGRVVVIGLSSQEVSLPIVPFTRKEISILGSRNSVGIFGDAVRIVRDHPDEVARLITHEIALEDVPETIELAMAHPEIVEKAIVRMAA</sequence>
<proteinExistence type="inferred from homology"/>
<evidence type="ECO:0000256" key="4">
    <source>
        <dbReference type="RuleBase" id="RU361277"/>
    </source>
</evidence>
<dbReference type="PANTHER" id="PTHR43401">
    <property type="entry name" value="L-THREONINE 3-DEHYDROGENASE"/>
    <property type="match status" value="1"/>
</dbReference>
<keyword evidence="3" id="KW-0560">Oxidoreductase</keyword>
<evidence type="ECO:0000259" key="5">
    <source>
        <dbReference type="SMART" id="SM00829"/>
    </source>
</evidence>
<keyword evidence="2 4" id="KW-0862">Zinc</keyword>
<dbReference type="InterPro" id="IPR036291">
    <property type="entry name" value="NAD(P)-bd_dom_sf"/>
</dbReference>
<dbReference type="PROSITE" id="PS00059">
    <property type="entry name" value="ADH_ZINC"/>
    <property type="match status" value="1"/>
</dbReference>
<dbReference type="Pfam" id="PF00107">
    <property type="entry name" value="ADH_zinc_N"/>
    <property type="match status" value="1"/>
</dbReference>
<dbReference type="InterPro" id="IPR013149">
    <property type="entry name" value="ADH-like_C"/>
</dbReference>
<dbReference type="InterPro" id="IPR050129">
    <property type="entry name" value="Zn_alcohol_dh"/>
</dbReference>
<comment type="cofactor">
    <cofactor evidence="4">
        <name>Zn(2+)</name>
        <dbReference type="ChEBI" id="CHEBI:29105"/>
    </cofactor>
</comment>
<dbReference type="RefSeq" id="WP_146918113.1">
    <property type="nucleotide sequence ID" value="NZ_CP042430.1"/>
</dbReference>
<dbReference type="Gene3D" id="3.90.180.10">
    <property type="entry name" value="Medium-chain alcohol dehydrogenases, catalytic domain"/>
    <property type="match status" value="1"/>
</dbReference>
<dbReference type="Proteomes" id="UP000321805">
    <property type="component" value="Chromosome"/>
</dbReference>
<accession>A0A5B8U3P1</accession>
<protein>
    <submittedName>
        <fullName evidence="6">Zinc-binding dehydrogenase</fullName>
    </submittedName>
</protein>
<dbReference type="OrthoDB" id="9797931at2"/>
<dbReference type="GO" id="GO:0008270">
    <property type="term" value="F:zinc ion binding"/>
    <property type="evidence" value="ECO:0007669"/>
    <property type="project" value="InterPro"/>
</dbReference>
<dbReference type="PANTHER" id="PTHR43401:SF2">
    <property type="entry name" value="L-THREONINE 3-DEHYDROGENASE"/>
    <property type="match status" value="1"/>
</dbReference>
<dbReference type="SUPFAM" id="SSF50129">
    <property type="entry name" value="GroES-like"/>
    <property type="match status" value="1"/>
</dbReference>
<dbReference type="SUPFAM" id="SSF51735">
    <property type="entry name" value="NAD(P)-binding Rossmann-fold domains"/>
    <property type="match status" value="1"/>
</dbReference>
<dbReference type="GO" id="GO:0016491">
    <property type="term" value="F:oxidoreductase activity"/>
    <property type="evidence" value="ECO:0007669"/>
    <property type="project" value="UniProtKB-KW"/>
</dbReference>
<comment type="similarity">
    <text evidence="4">Belongs to the zinc-containing alcohol dehydrogenase family.</text>
</comment>
<evidence type="ECO:0000256" key="2">
    <source>
        <dbReference type="ARBA" id="ARBA00022833"/>
    </source>
</evidence>
<dbReference type="KEGG" id="bsol:FSW04_08095"/>
<dbReference type="SMART" id="SM00829">
    <property type="entry name" value="PKS_ER"/>
    <property type="match status" value="1"/>
</dbReference>
<evidence type="ECO:0000256" key="3">
    <source>
        <dbReference type="ARBA" id="ARBA00023002"/>
    </source>
</evidence>
<dbReference type="EMBL" id="CP042430">
    <property type="protein sequence ID" value="QEC47541.1"/>
    <property type="molecule type" value="Genomic_DNA"/>
</dbReference>
<dbReference type="Pfam" id="PF08240">
    <property type="entry name" value="ADH_N"/>
    <property type="match status" value="1"/>
</dbReference>
<name>A0A5B8U3P1_9ACTN</name>
<keyword evidence="1 4" id="KW-0479">Metal-binding</keyword>
<keyword evidence="7" id="KW-1185">Reference proteome</keyword>
<evidence type="ECO:0000313" key="7">
    <source>
        <dbReference type="Proteomes" id="UP000321805"/>
    </source>
</evidence>
<dbReference type="InterPro" id="IPR013154">
    <property type="entry name" value="ADH-like_N"/>
</dbReference>
<feature type="domain" description="Enoyl reductase (ER)" evidence="5">
    <location>
        <begin position="7"/>
        <end position="335"/>
    </location>
</feature>